<evidence type="ECO:0000259" key="2">
    <source>
        <dbReference type="Pfam" id="PF04892"/>
    </source>
</evidence>
<feature type="transmembrane region" description="Helical" evidence="1">
    <location>
        <begin position="61"/>
        <end position="81"/>
    </location>
</feature>
<dbReference type="AlphaFoldDB" id="A0A1E5G1Q4"/>
<keyword evidence="1" id="KW-0812">Transmembrane</keyword>
<dbReference type="NCBIfam" id="NF037970">
    <property type="entry name" value="vanZ_1"/>
    <property type="match status" value="1"/>
</dbReference>
<dbReference type="EMBL" id="MIJE01000030">
    <property type="protein sequence ID" value="OEF96840.1"/>
    <property type="molecule type" value="Genomic_DNA"/>
</dbReference>
<accession>A0A1E5G1Q4</accession>
<feature type="transmembrane region" description="Helical" evidence="1">
    <location>
        <begin position="87"/>
        <end position="107"/>
    </location>
</feature>
<protein>
    <recommendedName>
        <fullName evidence="2">VanZ-like domain-containing protein</fullName>
    </recommendedName>
</protein>
<reference evidence="3 4" key="1">
    <citation type="submission" date="2016-09" db="EMBL/GenBank/DDBJ databases">
        <title>Draft genome sequence for the type strain of Desulfuribacillus alkaliarsenatis AHT28, an obligately anaerobic, sulfidogenic bacterium isolated from Russian soda lake sediments.</title>
        <authorList>
            <person name="Abin C.A."/>
            <person name="Hollibaugh J.T."/>
        </authorList>
    </citation>
    <scope>NUCLEOTIDE SEQUENCE [LARGE SCALE GENOMIC DNA]</scope>
    <source>
        <strain evidence="3 4">AHT28</strain>
    </source>
</reference>
<comment type="caution">
    <text evidence="3">The sequence shown here is derived from an EMBL/GenBank/DDBJ whole genome shotgun (WGS) entry which is preliminary data.</text>
</comment>
<keyword evidence="4" id="KW-1185">Reference proteome</keyword>
<evidence type="ECO:0000313" key="3">
    <source>
        <dbReference type="EMBL" id="OEF96840.1"/>
    </source>
</evidence>
<keyword evidence="1" id="KW-0472">Membrane</keyword>
<evidence type="ECO:0000256" key="1">
    <source>
        <dbReference type="SAM" id="Phobius"/>
    </source>
</evidence>
<dbReference type="Pfam" id="PF04892">
    <property type="entry name" value="VanZ"/>
    <property type="match status" value="1"/>
</dbReference>
<gene>
    <name evidence="3" type="ORF">BHF68_07210</name>
</gene>
<name>A0A1E5G1Q4_9FIRM</name>
<organism evidence="3 4">
    <name type="scientific">Desulfuribacillus alkaliarsenatis</name>
    <dbReference type="NCBI Taxonomy" id="766136"/>
    <lineage>
        <taxon>Bacteria</taxon>
        <taxon>Bacillati</taxon>
        <taxon>Bacillota</taxon>
        <taxon>Desulfuribacillia</taxon>
        <taxon>Desulfuribacillales</taxon>
        <taxon>Desulfuribacillaceae</taxon>
        <taxon>Desulfuribacillus</taxon>
    </lineage>
</organism>
<dbReference type="STRING" id="766136.BHF68_07210"/>
<keyword evidence="1" id="KW-1133">Transmembrane helix</keyword>
<proteinExistence type="predicted"/>
<dbReference type="InterPro" id="IPR006976">
    <property type="entry name" value="VanZ-like"/>
</dbReference>
<sequence>MQGFLQEHISEEIVQTYAPNVTYQSIEFVIRKTAHVIVYAVLGITAYIALHLFSKRRINRVLGSMLIVFVIASADEFSQYLRTTRTGMWEDVVLDFLGGVIGVVIVARKSKLIK</sequence>
<dbReference type="Proteomes" id="UP000094296">
    <property type="component" value="Unassembled WGS sequence"/>
</dbReference>
<feature type="transmembrane region" description="Helical" evidence="1">
    <location>
        <begin position="36"/>
        <end position="54"/>
    </location>
</feature>
<evidence type="ECO:0000313" key="4">
    <source>
        <dbReference type="Proteomes" id="UP000094296"/>
    </source>
</evidence>
<feature type="domain" description="VanZ-like" evidence="2">
    <location>
        <begin position="18"/>
        <end position="106"/>
    </location>
</feature>